<sequence>MSPKKKPDVTESTVESHQKEEADSEQLIEYALPEEVTHEYLVDLIDQPAWKTILLDIVKAEKMDPWNIDVIRLADLYLSKINLLERSNLRVPANAILATAILLKHKAKTLRLTSLEELEDELKEKELSPEERALLAAQIPELRGTRMMREGPVTLDSLVQTIETMLAKSSTQSRFAKKLEELRFVMPDPSFNIEEKMADVLNKIKARADSQGLVLFSQLTAEHKNDPIEVVNNFIPLLFLANRNQIMIWQEQFWEDIFIRWNKNQQEK</sequence>
<feature type="compositionally biased region" description="Basic and acidic residues" evidence="1">
    <location>
        <begin position="1"/>
        <end position="21"/>
    </location>
</feature>
<protein>
    <submittedName>
        <fullName evidence="2">Segregation/condensation protein A</fullName>
    </submittedName>
</protein>
<organism evidence="2 3">
    <name type="scientific">Candidatus Iainarchaeum sp</name>
    <dbReference type="NCBI Taxonomy" id="3101447"/>
    <lineage>
        <taxon>Archaea</taxon>
        <taxon>Candidatus Iainarchaeota</taxon>
        <taxon>Candidatus Iainarchaeia</taxon>
        <taxon>Candidatus Iainarchaeales</taxon>
        <taxon>Candidatus Iainarchaeaceae</taxon>
        <taxon>Candidatus Iainarchaeum</taxon>
    </lineage>
</organism>
<dbReference type="Proteomes" id="UP000675968">
    <property type="component" value="Unassembled WGS sequence"/>
</dbReference>
<accession>A0A8T4L8U2</accession>
<dbReference type="InterPro" id="IPR023093">
    <property type="entry name" value="ScpA-like_C"/>
</dbReference>
<feature type="region of interest" description="Disordered" evidence="1">
    <location>
        <begin position="1"/>
        <end position="24"/>
    </location>
</feature>
<comment type="caution">
    <text evidence="2">The sequence shown here is derived from an EMBL/GenBank/DDBJ whole genome shotgun (WGS) entry which is preliminary data.</text>
</comment>
<proteinExistence type="predicted"/>
<gene>
    <name evidence="2" type="ORF">J4215_05245</name>
</gene>
<dbReference type="EMBL" id="JAGVWC010000011">
    <property type="protein sequence ID" value="MBS3061959.1"/>
    <property type="molecule type" value="Genomic_DNA"/>
</dbReference>
<evidence type="ECO:0000313" key="2">
    <source>
        <dbReference type="EMBL" id="MBS3061959.1"/>
    </source>
</evidence>
<dbReference type="Gene3D" id="6.10.250.2410">
    <property type="match status" value="1"/>
</dbReference>
<evidence type="ECO:0000313" key="3">
    <source>
        <dbReference type="Proteomes" id="UP000675968"/>
    </source>
</evidence>
<dbReference type="Pfam" id="PF02616">
    <property type="entry name" value="SMC_ScpA"/>
    <property type="match status" value="1"/>
</dbReference>
<reference evidence="2" key="1">
    <citation type="submission" date="2021-03" db="EMBL/GenBank/DDBJ databases">
        <authorList>
            <person name="Jaffe A."/>
        </authorList>
    </citation>
    <scope>NUCLEOTIDE SEQUENCE</scope>
    <source>
        <strain evidence="2">RIFCSPLOWO2_01_FULL_AR10_48_17</strain>
    </source>
</reference>
<dbReference type="Gene3D" id="1.10.10.580">
    <property type="entry name" value="Structural maintenance of chromosome 1. Chain E"/>
    <property type="match status" value="1"/>
</dbReference>
<name>A0A8T4L8U2_9ARCH</name>
<reference evidence="2" key="2">
    <citation type="submission" date="2021-05" db="EMBL/GenBank/DDBJ databases">
        <title>Protein family content uncovers lineage relationships and bacterial pathway maintenance mechanisms in DPANN archaea.</title>
        <authorList>
            <person name="Castelle C.J."/>
            <person name="Meheust R."/>
            <person name="Jaffe A.L."/>
            <person name="Seitz K."/>
            <person name="Gong X."/>
            <person name="Baker B.J."/>
            <person name="Banfield J.F."/>
        </authorList>
    </citation>
    <scope>NUCLEOTIDE SEQUENCE</scope>
    <source>
        <strain evidence="2">RIFCSPLOWO2_01_FULL_AR10_48_17</strain>
    </source>
</reference>
<dbReference type="PANTHER" id="PTHR33969:SF2">
    <property type="entry name" value="SEGREGATION AND CONDENSATION PROTEIN A"/>
    <property type="match status" value="1"/>
</dbReference>
<evidence type="ECO:0000256" key="1">
    <source>
        <dbReference type="SAM" id="MobiDB-lite"/>
    </source>
</evidence>
<dbReference type="AlphaFoldDB" id="A0A8T4L8U2"/>
<dbReference type="InterPro" id="IPR003768">
    <property type="entry name" value="ScpA"/>
</dbReference>
<dbReference type="PANTHER" id="PTHR33969">
    <property type="entry name" value="SEGREGATION AND CONDENSATION PROTEIN A"/>
    <property type="match status" value="1"/>
</dbReference>